<evidence type="ECO:0000313" key="1">
    <source>
        <dbReference type="EMBL" id="MCI78587.1"/>
    </source>
</evidence>
<gene>
    <name evidence="1" type="ORF">A2U01_0099857</name>
</gene>
<name>A0A392URX5_9FABA</name>
<dbReference type="Proteomes" id="UP000265520">
    <property type="component" value="Unassembled WGS sequence"/>
</dbReference>
<dbReference type="EMBL" id="LXQA010954021">
    <property type="protein sequence ID" value="MCI78587.1"/>
    <property type="molecule type" value="Genomic_DNA"/>
</dbReference>
<organism evidence="1 2">
    <name type="scientific">Trifolium medium</name>
    <dbReference type="NCBI Taxonomy" id="97028"/>
    <lineage>
        <taxon>Eukaryota</taxon>
        <taxon>Viridiplantae</taxon>
        <taxon>Streptophyta</taxon>
        <taxon>Embryophyta</taxon>
        <taxon>Tracheophyta</taxon>
        <taxon>Spermatophyta</taxon>
        <taxon>Magnoliopsida</taxon>
        <taxon>eudicotyledons</taxon>
        <taxon>Gunneridae</taxon>
        <taxon>Pentapetalae</taxon>
        <taxon>rosids</taxon>
        <taxon>fabids</taxon>
        <taxon>Fabales</taxon>
        <taxon>Fabaceae</taxon>
        <taxon>Papilionoideae</taxon>
        <taxon>50 kb inversion clade</taxon>
        <taxon>NPAAA clade</taxon>
        <taxon>Hologalegina</taxon>
        <taxon>IRL clade</taxon>
        <taxon>Trifolieae</taxon>
        <taxon>Trifolium</taxon>
    </lineage>
</organism>
<comment type="caution">
    <text evidence="1">The sequence shown here is derived from an EMBL/GenBank/DDBJ whole genome shotgun (WGS) entry which is preliminary data.</text>
</comment>
<protein>
    <submittedName>
        <fullName evidence="1">Uncharacterized protein</fullName>
    </submittedName>
</protein>
<evidence type="ECO:0000313" key="2">
    <source>
        <dbReference type="Proteomes" id="UP000265520"/>
    </source>
</evidence>
<proteinExistence type="predicted"/>
<keyword evidence="2" id="KW-1185">Reference proteome</keyword>
<reference evidence="1 2" key="1">
    <citation type="journal article" date="2018" name="Front. Plant Sci.">
        <title>Red Clover (Trifolium pratense) and Zigzag Clover (T. medium) - A Picture of Genomic Similarities and Differences.</title>
        <authorList>
            <person name="Dluhosova J."/>
            <person name="Istvanek J."/>
            <person name="Nedelnik J."/>
            <person name="Repkova J."/>
        </authorList>
    </citation>
    <scope>NUCLEOTIDE SEQUENCE [LARGE SCALE GENOMIC DNA]</scope>
    <source>
        <strain evidence="2">cv. 10/8</strain>
        <tissue evidence="1">Leaf</tissue>
    </source>
</reference>
<sequence>RGWCVAPVSEKNASGIVLSTARCAASCGASRTFIVHHACCAEQVARRADAKSI</sequence>
<dbReference type="AlphaFoldDB" id="A0A392URX5"/>
<feature type="non-terminal residue" evidence="1">
    <location>
        <position position="1"/>
    </location>
</feature>
<accession>A0A392URX5</accession>